<dbReference type="Proteomes" id="UP001152836">
    <property type="component" value="Unassembled WGS sequence"/>
</dbReference>
<evidence type="ECO:0000313" key="3">
    <source>
        <dbReference type="Proteomes" id="UP001152836"/>
    </source>
</evidence>
<feature type="signal peptide" evidence="1">
    <location>
        <begin position="1"/>
        <end position="24"/>
    </location>
</feature>
<keyword evidence="1" id="KW-0732">Signal</keyword>
<comment type="caution">
    <text evidence="2">The sequence shown here is derived from an EMBL/GenBank/DDBJ whole genome shotgun (WGS) entry which is preliminary data.</text>
</comment>
<sequence>MRLLALCSLLCMLLLCFCTLSSEGRRRHLRPPRLGPCCNPVHRSKLTTQKGHHTRPCRSCRIKPPSKPWVVPGALPQV</sequence>
<name>A0AAV0A7P7_PHORO</name>
<evidence type="ECO:0000313" key="2">
    <source>
        <dbReference type="EMBL" id="CAH7354132.1"/>
    </source>
</evidence>
<protein>
    <submittedName>
        <fullName evidence="2">2610528A11Rik protein</fullName>
    </submittedName>
</protein>
<dbReference type="EMBL" id="CALSGD010001613">
    <property type="protein sequence ID" value="CAH7354132.1"/>
    <property type="molecule type" value="Genomic_DNA"/>
</dbReference>
<dbReference type="AlphaFoldDB" id="A0AAV0A7P7"/>
<keyword evidence="3" id="KW-1185">Reference proteome</keyword>
<gene>
    <name evidence="2" type="primary">2610528A11Rik</name>
    <name evidence="2" type="ORF">PHOROB_LOCUS16263</name>
</gene>
<organism evidence="2 3">
    <name type="scientific">Phodopus roborovskii</name>
    <name type="common">Roborovski's desert hamster</name>
    <name type="synonym">Cricetulus roborovskii</name>
    <dbReference type="NCBI Taxonomy" id="109678"/>
    <lineage>
        <taxon>Eukaryota</taxon>
        <taxon>Metazoa</taxon>
        <taxon>Chordata</taxon>
        <taxon>Craniata</taxon>
        <taxon>Vertebrata</taxon>
        <taxon>Euteleostomi</taxon>
        <taxon>Mammalia</taxon>
        <taxon>Eutheria</taxon>
        <taxon>Euarchontoglires</taxon>
        <taxon>Glires</taxon>
        <taxon>Rodentia</taxon>
        <taxon>Myomorpha</taxon>
        <taxon>Muroidea</taxon>
        <taxon>Cricetidae</taxon>
        <taxon>Cricetinae</taxon>
        <taxon>Phodopus</taxon>
    </lineage>
</organism>
<dbReference type="Pfam" id="PF15854">
    <property type="entry name" value="GPR15L"/>
    <property type="match status" value="1"/>
</dbReference>
<accession>A0AAV0A7P7</accession>
<reference evidence="2" key="1">
    <citation type="submission" date="2022-06" db="EMBL/GenBank/DDBJ databases">
        <authorList>
            <person name="Andreotti S."/>
            <person name="Wyler E."/>
        </authorList>
    </citation>
    <scope>NUCLEOTIDE SEQUENCE</scope>
</reference>
<dbReference type="GO" id="GO:0001664">
    <property type="term" value="F:G protein-coupled receptor binding"/>
    <property type="evidence" value="ECO:0007669"/>
    <property type="project" value="InterPro"/>
</dbReference>
<evidence type="ECO:0000256" key="1">
    <source>
        <dbReference type="SAM" id="SignalP"/>
    </source>
</evidence>
<feature type="chain" id="PRO_5043673078" evidence="1">
    <location>
        <begin position="25"/>
        <end position="78"/>
    </location>
</feature>
<proteinExistence type="predicted"/>
<dbReference type="InterPro" id="IPR031713">
    <property type="entry name" value="GPR15L"/>
</dbReference>